<keyword evidence="2" id="KW-0472">Membrane</keyword>
<evidence type="ECO:0000256" key="2">
    <source>
        <dbReference type="SAM" id="Phobius"/>
    </source>
</evidence>
<accession>A0AAW3X019</accession>
<organism evidence="3 4">
    <name type="scientific">Clostridium segne</name>
    <dbReference type="NCBI Taxonomy" id="2763038"/>
    <lineage>
        <taxon>Bacteria</taxon>
        <taxon>Bacillati</taxon>
        <taxon>Bacillota</taxon>
        <taxon>Clostridia</taxon>
        <taxon>Eubacteriales</taxon>
        <taxon>Clostridiaceae</taxon>
        <taxon>Clostridium</taxon>
    </lineage>
</organism>
<dbReference type="Pfam" id="PF18960">
    <property type="entry name" value="DUF5702"/>
    <property type="match status" value="1"/>
</dbReference>
<dbReference type="Proteomes" id="UP000653904">
    <property type="component" value="Unassembled WGS sequence"/>
</dbReference>
<name>A0AAW3X019_9CLOT</name>
<dbReference type="InterPro" id="IPR043756">
    <property type="entry name" value="DUF5702"/>
</dbReference>
<sequence length="637" mass="70958">METEKEVCGEITVFLSLILTCICALMGGLFESARAAGSGWYMQMALNSSLDSLMSCYHREIWDKYRIFVLECADKERLAAEMEPQMETYLAAAPFYPVSGGKVQIEAMDEITGHKGDFFAKEVTDYMKVGVWTLESEESELPEMEKRMTEARAVHGIAEGYQENGRKVLRLEESIEAIGACLQKQEKHLEEMEAAVRQADGSSFFQSAESLEKELKQIPGLVAAYEKQADRLAKELQGSEQGAQEAQPDLEEGSWGMVQEEMRGYRSYLDADGARRQEVKKTEETAHGNEEVVAEAVRKGKEIQDYIDDWEPDDEDDELDEEALWAPVLTITAGFQKDGRFRVPAVRDKKKMNVLEAVSRLSGTDLLSLCVPAGTVISENWISTAAFPSALYAGGESGKRGTTGDVWTAGLERALLDAYAAHFFTRFGQEKTGSVHYEQEYLLQGNASERENLKRTVNELLAVREAVNLAALYADSEKRSEAEALALAITGLAGITPITAAASFFIMTVWAFAESVADVKVLLAGGKIPFFKQPGEWQISLSALTEKGASIFLETGTDLSLKNGTDDRGLDYQDWLKLFFLIQGKSRFCYRMMDMIQNRISEKEPGFRMDQCQYGVSVSYAAQGTLIPLRRTSQKEY</sequence>
<gene>
    <name evidence="3" type="ORF">H8S19_01795</name>
</gene>
<protein>
    <submittedName>
        <fullName evidence="3">Uncharacterized protein</fullName>
    </submittedName>
</protein>
<proteinExistence type="predicted"/>
<keyword evidence="2" id="KW-0812">Transmembrane</keyword>
<comment type="caution">
    <text evidence="3">The sequence shown here is derived from an EMBL/GenBank/DDBJ whole genome shotgun (WGS) entry which is preliminary data.</text>
</comment>
<feature type="transmembrane region" description="Helical" evidence="2">
    <location>
        <begin position="12"/>
        <end position="30"/>
    </location>
</feature>
<evidence type="ECO:0000313" key="4">
    <source>
        <dbReference type="Proteomes" id="UP000653904"/>
    </source>
</evidence>
<dbReference type="AlphaFoldDB" id="A0AAW3X019"/>
<evidence type="ECO:0000256" key="1">
    <source>
        <dbReference type="SAM" id="MobiDB-lite"/>
    </source>
</evidence>
<keyword evidence="4" id="KW-1185">Reference proteome</keyword>
<feature type="region of interest" description="Disordered" evidence="1">
    <location>
        <begin position="234"/>
        <end position="254"/>
    </location>
</feature>
<reference evidence="3 4" key="1">
    <citation type="submission" date="2020-08" db="EMBL/GenBank/DDBJ databases">
        <title>Genome public.</title>
        <authorList>
            <person name="Liu C."/>
            <person name="Sun Q."/>
        </authorList>
    </citation>
    <scope>NUCLEOTIDE SEQUENCE [LARGE SCALE GENOMIC DNA]</scope>
    <source>
        <strain evidence="3 4">BX14</strain>
    </source>
</reference>
<keyword evidence="2" id="KW-1133">Transmembrane helix</keyword>
<evidence type="ECO:0000313" key="3">
    <source>
        <dbReference type="EMBL" id="MBC5655814.1"/>
    </source>
</evidence>
<dbReference type="EMBL" id="JACOOW010000003">
    <property type="protein sequence ID" value="MBC5655814.1"/>
    <property type="molecule type" value="Genomic_DNA"/>
</dbReference>